<dbReference type="InterPro" id="IPR055795">
    <property type="entry name" value="DUF7371"/>
</dbReference>
<proteinExistence type="predicted"/>
<feature type="domain" description="DUF7371" evidence="2">
    <location>
        <begin position="877"/>
        <end position="1066"/>
    </location>
</feature>
<evidence type="ECO:0000259" key="2">
    <source>
        <dbReference type="Pfam" id="PF24086"/>
    </source>
</evidence>
<dbReference type="Proteomes" id="UP000241546">
    <property type="component" value="Unassembled WGS sequence"/>
</dbReference>
<accession>A0A2T4BA28</accession>
<dbReference type="OrthoDB" id="5385013at2759"/>
<feature type="non-terminal residue" evidence="3">
    <location>
        <position position="1107"/>
    </location>
</feature>
<dbReference type="GeneID" id="36597282"/>
<dbReference type="RefSeq" id="XP_024749389.1">
    <property type="nucleotide sequence ID" value="XM_024889163.1"/>
</dbReference>
<dbReference type="Pfam" id="PF24086">
    <property type="entry name" value="DUF7371"/>
    <property type="match status" value="1"/>
</dbReference>
<feature type="compositionally biased region" description="Low complexity" evidence="1">
    <location>
        <begin position="277"/>
        <end position="287"/>
    </location>
</feature>
<feature type="compositionally biased region" description="Gly residues" evidence="1">
    <location>
        <begin position="1"/>
        <end position="25"/>
    </location>
</feature>
<protein>
    <recommendedName>
        <fullName evidence="2">DUF7371 domain-containing protein</fullName>
    </recommendedName>
</protein>
<evidence type="ECO:0000313" key="4">
    <source>
        <dbReference type="Proteomes" id="UP000241546"/>
    </source>
</evidence>
<feature type="region of interest" description="Disordered" evidence="1">
    <location>
        <begin position="1"/>
        <end position="51"/>
    </location>
</feature>
<keyword evidence="4" id="KW-1185">Reference proteome</keyword>
<feature type="compositionally biased region" description="Polar residues" evidence="1">
    <location>
        <begin position="170"/>
        <end position="194"/>
    </location>
</feature>
<evidence type="ECO:0000313" key="3">
    <source>
        <dbReference type="EMBL" id="PTB66069.1"/>
    </source>
</evidence>
<evidence type="ECO:0000256" key="1">
    <source>
        <dbReference type="SAM" id="MobiDB-lite"/>
    </source>
</evidence>
<sequence>NGGYPNGGYPNGGSPNGGSPNGGTNGDPDGNSYGYPSGNPQSSAAGLPANLPGSAPDMSTCLLQAITTVFVTVYPTSHSTPSGLPQPNDFDPDHTAHQTAFPTTPGVISSAQSVEAAQTSVKPFTTITIDVWGDDPESLDSFTSDVPSVPVYTDGASDPVATSADFPAGSPTNTEGSWPNNSPLPTPSDAQASLTAGPVVGTPAPENSAYGGASGFPSGLPSGFPSGIPSGPSQTLGQQPSEYTSPSGTDTGAEGGQPVQVTVIGADGNPTVLEFPGGEPTNGNNNGAGQPFPTAATALPGFTSGPAPAASQVFPAAGQTTCTSYTVLGPNGVPTVVHSTWVNSPTDTAGLPSGFPSGFTSGLPVVTGLPGGPVIATHTAFTVLGPDGLPTVVESSWLVPAPTQSGVGGIPNQVTGFPNQVSGFPTQVTGSAAAASVGGSPTCTSYTVLGMDGLPTVVETTWIVPRPTAGANPANVVTGVPSQFGGGGSGDPSQPATDGGVNAVTACTSYTVLGSDGAPTVVESTFVVYPSNALPTVTNALPLPPAQASGFPQGVSGLPQGDNLATTCITVGVVGPDGSITPVVQTVVVPTGAMSNALPVQTNPGYPSLVPAQNGLPQGQLSATPAGSGLFTTCITLTTVGPDGLATPVVQTVVGLPSGTELGSSLPVSTGALPFPNSQVSNGGLTNLPTLGQYGSLQSGLPSLLPPSAAESGIVGPTGTVTGTRTSTLTVVNGPGGQPATLVPYSDDWSNQAPVLESSGLSGNAYGSPSRLATALQTSTWTNVIPEDTTTYTINFPLTTMATVALPNRRAMRRQQDSPISSVAPDNSTLSTTPIPTFSTQSAFVPSLPSMTFPAPPQVSSVDGSGSSPMCPTGGKIGNFTLNFDDTKTGPLFNPSRDIWFSEGFLIAPPSSQTFQSYSPSSGGQLVEFVPPSLPSLGHSGVGDTAEIGVGPNAPNHCFRFDFQGASLGCAAEGAEQWCEFEVSAYRYNDVLQREESVAWSETKRIPACPNFPHGSCQLTPVTFDGYANITAVLISLRVGTELRVWWGDDFKLGWSDNGCDAAACRASAVPQPVKREVIESAARRGVWNWTPNGLKRLDDGYIWESL</sequence>
<feature type="compositionally biased region" description="Polar residues" evidence="1">
    <location>
        <begin position="234"/>
        <end position="250"/>
    </location>
</feature>
<gene>
    <name evidence="3" type="ORF">BBK36DRAFT_1101590</name>
</gene>
<organism evidence="3 4">
    <name type="scientific">Trichoderma citrinoviride</name>
    <dbReference type="NCBI Taxonomy" id="58853"/>
    <lineage>
        <taxon>Eukaryota</taxon>
        <taxon>Fungi</taxon>
        <taxon>Dikarya</taxon>
        <taxon>Ascomycota</taxon>
        <taxon>Pezizomycotina</taxon>
        <taxon>Sordariomycetes</taxon>
        <taxon>Hypocreomycetidae</taxon>
        <taxon>Hypocreales</taxon>
        <taxon>Hypocreaceae</taxon>
        <taxon>Trichoderma</taxon>
    </lineage>
</organism>
<dbReference type="EMBL" id="KZ680214">
    <property type="protein sequence ID" value="PTB66069.1"/>
    <property type="molecule type" value="Genomic_DNA"/>
</dbReference>
<reference evidence="4" key="1">
    <citation type="submission" date="2016-07" db="EMBL/GenBank/DDBJ databases">
        <title>Multiple horizontal gene transfer events from other fungi enriched the ability of initially mycotrophic Trichoderma (Ascomycota) to feed on dead plant biomass.</title>
        <authorList>
            <consortium name="DOE Joint Genome Institute"/>
            <person name="Atanasova L."/>
            <person name="Chenthamara K."/>
            <person name="Zhang J."/>
            <person name="Grujic M."/>
            <person name="Henrissat B."/>
            <person name="Kuo A."/>
            <person name="Aerts A."/>
            <person name="Salamov A."/>
            <person name="Lipzen A."/>
            <person name="Labutti K."/>
            <person name="Barry K."/>
            <person name="Miao Y."/>
            <person name="Rahimi M.J."/>
            <person name="Shen Q."/>
            <person name="Grigoriev I.V."/>
            <person name="Kubicek C.P."/>
            <person name="Druzhinina I.S."/>
        </authorList>
    </citation>
    <scope>NUCLEOTIDE SEQUENCE [LARGE SCALE GENOMIC DNA]</scope>
    <source>
        <strain evidence="4">TUCIM 6016</strain>
    </source>
</reference>
<feature type="compositionally biased region" description="Low complexity" evidence="1">
    <location>
        <begin position="215"/>
        <end position="233"/>
    </location>
</feature>
<dbReference type="AlphaFoldDB" id="A0A2T4BA28"/>
<feature type="non-terminal residue" evidence="3">
    <location>
        <position position="1"/>
    </location>
</feature>
<feature type="region of interest" description="Disordered" evidence="1">
    <location>
        <begin position="268"/>
        <end position="287"/>
    </location>
</feature>
<feature type="region of interest" description="Disordered" evidence="1">
    <location>
        <begin position="77"/>
        <end position="101"/>
    </location>
</feature>
<feature type="region of interest" description="Disordered" evidence="1">
    <location>
        <begin position="153"/>
        <end position="263"/>
    </location>
</feature>
<name>A0A2T4BA28_9HYPO</name>